<keyword evidence="5" id="KW-0547">Nucleotide-binding</keyword>
<protein>
    <recommendedName>
        <fullName evidence="2">histidine kinase</fullName>
        <ecNumber evidence="2">2.7.13.3</ecNumber>
    </recommendedName>
</protein>
<sequence length="471" mass="50523">MTGAPARPEHPWLLPATLTADLAPGPRRPRRSTRDWVVDTLCFLIGGGYAFVAFWDVLRPQPTLVADQADSELAVVIDGVLTTALCLALWVRRRWPVALAVAALPVALFSTPSGLTTLIILLTVVVHRPLSVAGPLLVAHLGIAVLYEYRNPDPTDGPWVGMVLSGVLTASTLAWGMFIRARRQLVLSWRDRAYRAEAEQRLRVEAARRLERTRIAREMHDVLAHRISLLSLHAGALEFRPNAPPEEIARAAGVIRTSAHQALQDLREVISVLREDPEEGAAAEPEPPVEPPPVSTGWGSGGTAYPPDPPYPAVPLPSTGDSAGESAVAVPPPRTPERPQPTLGDLPALVAESREAGMRVDLRTELTGAETAPAGVGRGAYRIVQEGLTNARKHAPGTSVLVTARGRPGLGLSVEVRNRWPVGQPAGPRIPGTGTGLVGLTERTALLGGWLEHGRTDTGDFRLAAWLPWPP</sequence>
<comment type="caution">
    <text evidence="12">The sequence shown here is derived from an EMBL/GenBank/DDBJ whole genome shotgun (WGS) entry which is preliminary data.</text>
</comment>
<dbReference type="Gene3D" id="3.30.565.10">
    <property type="entry name" value="Histidine kinase-like ATPase, C-terminal domain"/>
    <property type="match status" value="1"/>
</dbReference>
<organism evidence="12 13">
    <name type="scientific">Plantactinospora endophytica</name>
    <dbReference type="NCBI Taxonomy" id="673535"/>
    <lineage>
        <taxon>Bacteria</taxon>
        <taxon>Bacillati</taxon>
        <taxon>Actinomycetota</taxon>
        <taxon>Actinomycetes</taxon>
        <taxon>Micromonosporales</taxon>
        <taxon>Micromonosporaceae</taxon>
        <taxon>Plantactinospora</taxon>
    </lineage>
</organism>
<comment type="catalytic activity">
    <reaction evidence="1">
        <text>ATP + protein L-histidine = ADP + protein N-phospho-L-histidine.</text>
        <dbReference type="EC" id="2.7.13.3"/>
    </reaction>
</comment>
<dbReference type="CDD" id="cd16917">
    <property type="entry name" value="HATPase_UhpB-NarQ-NarX-like"/>
    <property type="match status" value="1"/>
</dbReference>
<feature type="region of interest" description="Disordered" evidence="9">
    <location>
        <begin position="277"/>
        <end position="344"/>
    </location>
</feature>
<keyword evidence="10" id="KW-0812">Transmembrane</keyword>
<keyword evidence="3" id="KW-0597">Phosphoprotein</keyword>
<keyword evidence="10" id="KW-1133">Transmembrane helix</keyword>
<dbReference type="EC" id="2.7.13.3" evidence="2"/>
<dbReference type="EMBL" id="BONW01000003">
    <property type="protein sequence ID" value="GIG86151.1"/>
    <property type="molecule type" value="Genomic_DNA"/>
</dbReference>
<evidence type="ECO:0000256" key="5">
    <source>
        <dbReference type="ARBA" id="ARBA00022741"/>
    </source>
</evidence>
<gene>
    <name evidence="12" type="ORF">Pen02_10870</name>
</gene>
<dbReference type="Pfam" id="PF07730">
    <property type="entry name" value="HisKA_3"/>
    <property type="match status" value="1"/>
</dbReference>
<evidence type="ECO:0000313" key="13">
    <source>
        <dbReference type="Proteomes" id="UP000646749"/>
    </source>
</evidence>
<evidence type="ECO:0000256" key="1">
    <source>
        <dbReference type="ARBA" id="ARBA00000085"/>
    </source>
</evidence>
<dbReference type="InterPro" id="IPR036890">
    <property type="entry name" value="HATPase_C_sf"/>
</dbReference>
<evidence type="ECO:0000256" key="2">
    <source>
        <dbReference type="ARBA" id="ARBA00012438"/>
    </source>
</evidence>
<keyword evidence="4" id="KW-0808">Transferase</keyword>
<evidence type="ECO:0000256" key="7">
    <source>
        <dbReference type="ARBA" id="ARBA00022840"/>
    </source>
</evidence>
<evidence type="ECO:0000256" key="9">
    <source>
        <dbReference type="SAM" id="MobiDB-lite"/>
    </source>
</evidence>
<evidence type="ECO:0000313" key="12">
    <source>
        <dbReference type="EMBL" id="GIG86151.1"/>
    </source>
</evidence>
<evidence type="ECO:0000256" key="3">
    <source>
        <dbReference type="ARBA" id="ARBA00022553"/>
    </source>
</evidence>
<dbReference type="SUPFAM" id="SSF55874">
    <property type="entry name" value="ATPase domain of HSP90 chaperone/DNA topoisomerase II/histidine kinase"/>
    <property type="match status" value="1"/>
</dbReference>
<feature type="transmembrane region" description="Helical" evidence="10">
    <location>
        <begin position="159"/>
        <end position="178"/>
    </location>
</feature>
<feature type="transmembrane region" description="Helical" evidence="10">
    <location>
        <begin position="130"/>
        <end position="147"/>
    </location>
</feature>
<dbReference type="PANTHER" id="PTHR24421:SF10">
    <property type="entry name" value="NITRATE_NITRITE SENSOR PROTEIN NARQ"/>
    <property type="match status" value="1"/>
</dbReference>
<keyword evidence="13" id="KW-1185">Reference proteome</keyword>
<evidence type="ECO:0000256" key="4">
    <source>
        <dbReference type="ARBA" id="ARBA00022679"/>
    </source>
</evidence>
<feature type="transmembrane region" description="Helical" evidence="10">
    <location>
        <begin position="36"/>
        <end position="58"/>
    </location>
</feature>
<dbReference type="RefSeq" id="WP_239140112.1">
    <property type="nucleotide sequence ID" value="NZ_BONW01000003.1"/>
</dbReference>
<feature type="transmembrane region" description="Helical" evidence="10">
    <location>
        <begin position="98"/>
        <end position="124"/>
    </location>
</feature>
<dbReference type="InterPro" id="IPR011712">
    <property type="entry name" value="Sig_transdc_His_kin_sub3_dim/P"/>
</dbReference>
<keyword evidence="8" id="KW-0902">Two-component regulatory system</keyword>
<dbReference type="PANTHER" id="PTHR24421">
    <property type="entry name" value="NITRATE/NITRITE SENSOR PROTEIN NARX-RELATED"/>
    <property type="match status" value="1"/>
</dbReference>
<feature type="compositionally biased region" description="Pro residues" evidence="9">
    <location>
        <begin position="285"/>
        <end position="294"/>
    </location>
</feature>
<dbReference type="Proteomes" id="UP000646749">
    <property type="component" value="Unassembled WGS sequence"/>
</dbReference>
<proteinExistence type="predicted"/>
<name>A0ABQ4DUL1_9ACTN</name>
<reference evidence="12 13" key="1">
    <citation type="submission" date="2021-01" db="EMBL/GenBank/DDBJ databases">
        <title>Whole genome shotgun sequence of Plantactinospora endophytica NBRC 110450.</title>
        <authorList>
            <person name="Komaki H."/>
            <person name="Tamura T."/>
        </authorList>
    </citation>
    <scope>NUCLEOTIDE SEQUENCE [LARGE SCALE GENOMIC DNA]</scope>
    <source>
        <strain evidence="12 13">NBRC 110450</strain>
    </source>
</reference>
<evidence type="ECO:0000256" key="10">
    <source>
        <dbReference type="SAM" id="Phobius"/>
    </source>
</evidence>
<dbReference type="GO" id="GO:0016301">
    <property type="term" value="F:kinase activity"/>
    <property type="evidence" value="ECO:0007669"/>
    <property type="project" value="UniProtKB-KW"/>
</dbReference>
<evidence type="ECO:0000259" key="11">
    <source>
        <dbReference type="Pfam" id="PF07730"/>
    </source>
</evidence>
<evidence type="ECO:0000256" key="8">
    <source>
        <dbReference type="ARBA" id="ARBA00023012"/>
    </source>
</evidence>
<feature type="domain" description="Signal transduction histidine kinase subgroup 3 dimerisation and phosphoacceptor" evidence="11">
    <location>
        <begin position="211"/>
        <end position="276"/>
    </location>
</feature>
<feature type="transmembrane region" description="Helical" evidence="10">
    <location>
        <begin position="73"/>
        <end position="91"/>
    </location>
</feature>
<evidence type="ECO:0000256" key="6">
    <source>
        <dbReference type="ARBA" id="ARBA00022777"/>
    </source>
</evidence>
<keyword evidence="6 12" id="KW-0418">Kinase</keyword>
<accession>A0ABQ4DUL1</accession>
<dbReference type="InterPro" id="IPR050482">
    <property type="entry name" value="Sensor_HK_TwoCompSys"/>
</dbReference>
<keyword evidence="7" id="KW-0067">ATP-binding</keyword>
<dbReference type="Gene3D" id="1.20.5.1930">
    <property type="match status" value="1"/>
</dbReference>
<keyword evidence="10" id="KW-0472">Membrane</keyword>
<feature type="compositionally biased region" description="Pro residues" evidence="9">
    <location>
        <begin position="306"/>
        <end position="315"/>
    </location>
</feature>